<dbReference type="InterPro" id="IPR000644">
    <property type="entry name" value="CBS_dom"/>
</dbReference>
<dbReference type="SMART" id="SM01091">
    <property type="entry name" value="CorC_HlyC"/>
    <property type="match status" value="1"/>
</dbReference>
<sequence>MITGILFLVVLIALNAFFAASEIALISLNDNKIRMMAEDGDKKARILTNLLGEPSKFLATIQIGITLAGFLASAFASENFSDPLVSLLIKLGAPVSASLLKTIAVILITIILSYFTLVLGELVPKRIAMNKAEKIAWFAANPLYILSKIASPFVKMLTASMNVFVRLFGVDPNAENEQVTEEEIRMMVDVGEEKGAIHETEKLMINNIFEFNNKTVSEVMTHRTDIAALPIEASLSEVIAFINHEKYSRIPVYEENIDNIVGVLQSKYLFQYLTNNSNSETFHLRDVVRKPYYVPDSKRTDELFKELQQNKTHLAVIIDEYGGTAGIVTLEDLIEEIVGNIFDEDDEIELEFEKIDENTYMINGATSLDAVQDYLDVELPIEEYETLSGFLVGQLGRIPGRDDKSSLEFNSLMFKVEEVDEKRIAKVKVCRL</sequence>
<evidence type="ECO:0000313" key="14">
    <source>
        <dbReference type="Proteomes" id="UP000018934"/>
    </source>
</evidence>
<keyword evidence="3 9" id="KW-0812">Transmembrane</keyword>
<evidence type="ECO:0000256" key="4">
    <source>
        <dbReference type="ARBA" id="ARBA00022737"/>
    </source>
</evidence>
<dbReference type="PANTHER" id="PTHR22777">
    <property type="entry name" value="HEMOLYSIN-RELATED"/>
    <property type="match status" value="1"/>
</dbReference>
<keyword evidence="4" id="KW-0677">Repeat</keyword>
<comment type="similarity">
    <text evidence="2">Belongs to the UPF0053 family.</text>
</comment>
<dbReference type="InterPro" id="IPR016169">
    <property type="entry name" value="FAD-bd_PCMH_sub2"/>
</dbReference>
<accession>A0ABM5P6Q5</accession>
<gene>
    <name evidence="13" type="ORF">DEHRE_10045</name>
</gene>
<evidence type="ECO:0000256" key="3">
    <source>
        <dbReference type="ARBA" id="ARBA00022692"/>
    </source>
</evidence>
<evidence type="ECO:0000256" key="7">
    <source>
        <dbReference type="ARBA" id="ARBA00023136"/>
    </source>
</evidence>
<dbReference type="SUPFAM" id="SSF54631">
    <property type="entry name" value="CBS-domain pair"/>
    <property type="match status" value="1"/>
</dbReference>
<evidence type="ECO:0008006" key="15">
    <source>
        <dbReference type="Google" id="ProtNLM"/>
    </source>
</evidence>
<dbReference type="Pfam" id="PF00571">
    <property type="entry name" value="CBS"/>
    <property type="match status" value="2"/>
</dbReference>
<protein>
    <recommendedName>
        <fullName evidence="15">Hemolysin</fullName>
    </recommendedName>
</protein>
<dbReference type="InterPro" id="IPR044751">
    <property type="entry name" value="Ion_transp-like_CBS"/>
</dbReference>
<feature type="domain" description="CNNM transmembrane" evidence="12">
    <location>
        <begin position="1"/>
        <end position="201"/>
    </location>
</feature>
<dbReference type="PROSITE" id="PS51371">
    <property type="entry name" value="CBS"/>
    <property type="match status" value="2"/>
</dbReference>
<dbReference type="Proteomes" id="UP000018934">
    <property type="component" value="Chromosome"/>
</dbReference>
<dbReference type="EMBL" id="CP007033">
    <property type="protein sequence ID" value="AHF10375.1"/>
    <property type="molecule type" value="Genomic_DNA"/>
</dbReference>
<feature type="transmembrane region" description="Helical" evidence="10">
    <location>
        <begin position="57"/>
        <end position="77"/>
    </location>
</feature>
<dbReference type="Gene3D" id="3.30.465.10">
    <property type="match status" value="1"/>
</dbReference>
<name>A0ABM5P6Q5_DEHRP</name>
<evidence type="ECO:0000259" key="12">
    <source>
        <dbReference type="PROSITE" id="PS51846"/>
    </source>
</evidence>
<evidence type="ECO:0000313" key="13">
    <source>
        <dbReference type="EMBL" id="AHF10375.1"/>
    </source>
</evidence>
<keyword evidence="6 8" id="KW-0129">CBS domain</keyword>
<comment type="subcellular location">
    <subcellularLocation>
        <location evidence="1">Membrane</location>
        <topology evidence="1">Multi-pass membrane protein</topology>
    </subcellularLocation>
</comment>
<dbReference type="InterPro" id="IPR005170">
    <property type="entry name" value="Transptr-assoc_dom"/>
</dbReference>
<dbReference type="PANTHER" id="PTHR22777:SF17">
    <property type="entry name" value="UPF0053 PROTEIN SLL0260"/>
    <property type="match status" value="1"/>
</dbReference>
<keyword evidence="7 9" id="KW-0472">Membrane</keyword>
<evidence type="ECO:0000256" key="8">
    <source>
        <dbReference type="PROSITE-ProRule" id="PRU00703"/>
    </source>
</evidence>
<dbReference type="Pfam" id="PF03471">
    <property type="entry name" value="CorC_HlyC"/>
    <property type="match status" value="1"/>
</dbReference>
<dbReference type="PROSITE" id="PS51846">
    <property type="entry name" value="CNNM"/>
    <property type="match status" value="1"/>
</dbReference>
<dbReference type="Gene3D" id="3.10.580.10">
    <property type="entry name" value="CBS-domain"/>
    <property type="match status" value="1"/>
</dbReference>
<proteinExistence type="inferred from homology"/>
<feature type="domain" description="CBS" evidence="11">
    <location>
        <begin position="220"/>
        <end position="280"/>
    </location>
</feature>
<feature type="domain" description="CBS" evidence="11">
    <location>
        <begin position="287"/>
        <end position="344"/>
    </location>
</feature>
<dbReference type="CDD" id="cd04590">
    <property type="entry name" value="CBS_pair_CorC_HlyC_assoc"/>
    <property type="match status" value="1"/>
</dbReference>
<feature type="transmembrane region" description="Helical" evidence="10">
    <location>
        <begin position="6"/>
        <end position="28"/>
    </location>
</feature>
<evidence type="ECO:0000259" key="11">
    <source>
        <dbReference type="PROSITE" id="PS51371"/>
    </source>
</evidence>
<dbReference type="InterPro" id="IPR002550">
    <property type="entry name" value="CNNM"/>
</dbReference>
<evidence type="ECO:0000256" key="9">
    <source>
        <dbReference type="PROSITE-ProRule" id="PRU01193"/>
    </source>
</evidence>
<dbReference type="InterPro" id="IPR046342">
    <property type="entry name" value="CBS_dom_sf"/>
</dbReference>
<feature type="transmembrane region" description="Helical" evidence="10">
    <location>
        <begin position="135"/>
        <end position="154"/>
    </location>
</feature>
<evidence type="ECO:0000256" key="2">
    <source>
        <dbReference type="ARBA" id="ARBA00006337"/>
    </source>
</evidence>
<keyword evidence="5 9" id="KW-1133">Transmembrane helix</keyword>
<dbReference type="Pfam" id="PF01595">
    <property type="entry name" value="CNNM"/>
    <property type="match status" value="1"/>
</dbReference>
<dbReference type="SUPFAM" id="SSF56176">
    <property type="entry name" value="FAD-binding/transporter-associated domain-like"/>
    <property type="match status" value="1"/>
</dbReference>
<feature type="transmembrane region" description="Helical" evidence="10">
    <location>
        <begin position="97"/>
        <end position="123"/>
    </location>
</feature>
<keyword evidence="14" id="KW-1185">Reference proteome</keyword>
<evidence type="ECO:0000256" key="10">
    <source>
        <dbReference type="SAM" id="Phobius"/>
    </source>
</evidence>
<evidence type="ECO:0000256" key="6">
    <source>
        <dbReference type="ARBA" id="ARBA00023122"/>
    </source>
</evidence>
<dbReference type="InterPro" id="IPR036318">
    <property type="entry name" value="FAD-bd_PCMH-like_sf"/>
</dbReference>
<evidence type="ECO:0000256" key="1">
    <source>
        <dbReference type="ARBA" id="ARBA00004141"/>
    </source>
</evidence>
<reference evidence="13 14" key="1">
    <citation type="journal article" date="2013" name="Stand. Genomic Sci.">
        <title>Complete genome sequence of Dehalobacter restrictus PER-K23(T.).</title>
        <authorList>
            <person name="Kruse T."/>
            <person name="Maillard J."/>
            <person name="Goodwin L."/>
            <person name="Woyke T."/>
            <person name="Teshima H."/>
            <person name="Bruce D."/>
            <person name="Detter C."/>
            <person name="Tapia R."/>
            <person name="Han C."/>
            <person name="Huntemann M."/>
            <person name="Wei C.L."/>
            <person name="Han J."/>
            <person name="Chen A."/>
            <person name="Kyrpides N."/>
            <person name="Szeto E."/>
            <person name="Markowitz V."/>
            <person name="Ivanova N."/>
            <person name="Pagani I."/>
            <person name="Pati A."/>
            <person name="Pitluck S."/>
            <person name="Nolan M."/>
            <person name="Holliger C."/>
            <person name="Smidt H."/>
        </authorList>
    </citation>
    <scope>NUCLEOTIDE SEQUENCE [LARGE SCALE GENOMIC DNA]</scope>
    <source>
        <strain evidence="14">DSM 9455</strain>
    </source>
</reference>
<evidence type="ECO:0000256" key="5">
    <source>
        <dbReference type="ARBA" id="ARBA00022989"/>
    </source>
</evidence>
<organism evidence="13 14">
    <name type="scientific">Dehalobacter restrictus (strain DSM 9455 / PER-K23)</name>
    <dbReference type="NCBI Taxonomy" id="871738"/>
    <lineage>
        <taxon>Bacteria</taxon>
        <taxon>Bacillati</taxon>
        <taxon>Bacillota</taxon>
        <taxon>Clostridia</taxon>
        <taxon>Eubacteriales</taxon>
        <taxon>Desulfitobacteriaceae</taxon>
        <taxon>Dehalobacter</taxon>
    </lineage>
</organism>